<feature type="transmembrane region" description="Helical" evidence="10">
    <location>
        <begin position="205"/>
        <end position="225"/>
    </location>
</feature>
<keyword evidence="6 10" id="KW-0812">Transmembrane</keyword>
<feature type="transmembrane region" description="Helical" evidence="10">
    <location>
        <begin position="176"/>
        <end position="199"/>
    </location>
</feature>
<feature type="transmembrane region" description="Helical" evidence="10">
    <location>
        <begin position="147"/>
        <end position="164"/>
    </location>
</feature>
<accession>A0A1T4KGJ8</accession>
<evidence type="ECO:0000256" key="6">
    <source>
        <dbReference type="ARBA" id="ARBA00022692"/>
    </source>
</evidence>
<dbReference type="GO" id="GO:0046677">
    <property type="term" value="P:response to antibiotic"/>
    <property type="evidence" value="ECO:0007669"/>
    <property type="project" value="UniProtKB-KW"/>
</dbReference>
<dbReference type="RefSeq" id="WP_200803225.1">
    <property type="nucleotide sequence ID" value="NZ_FMTO01000003.1"/>
</dbReference>
<reference evidence="11 12" key="1">
    <citation type="submission" date="2017-02" db="EMBL/GenBank/DDBJ databases">
        <authorList>
            <person name="Peterson S.W."/>
        </authorList>
    </citation>
    <scope>NUCLEOTIDE SEQUENCE [LARGE SCALE GENOMIC DNA]</scope>
    <source>
        <strain evidence="11 12">ATCC 17233</strain>
    </source>
</reference>
<keyword evidence="9" id="KW-0046">Antibiotic resistance</keyword>
<keyword evidence="7 10" id="KW-1133">Transmembrane helix</keyword>
<gene>
    <name evidence="11" type="ORF">SAMN02745110_00365</name>
</gene>
<sequence>MFKKKTVDKYTYMTETPVPKLITELAVPTIISMLITGIYNTADTYFVGRVPGEATAATAAVGLVFPLMAVIQAFGFFFGHGSGNFLSRMLGAGKKKESSEMASNGFVMALLFGITIAILGNIFMGPLVEFLASDKVDASTLAMTDDYARIILIGAPFMMCQFVINSQLRFQGSAVYAMVGLVAGAIVNIILDPILILVLKMNVTGAAIATVLGQITSFVILLIGCSKGENIRLSLKNVNINKYYIVQIINGGIPSLFRQGLAAISGSLLNHAAAEFGGTPTVSGITIVSRTMMLLISALIGFGQGFQPVCSFNYGANKKERVREGFWFCVKWGTVFLTVIAIVCYSYATNIVEFYRKDLSVVSVGEVTLRFQTIVLPLNAFIVMTNMMLQSIGKGVKASITASARNGLFFIPAIIILPKLFGLTGVEITQMVADILTFMITIPFAISELKKMKSDIMVAGLHDSDI</sequence>
<dbReference type="InterPro" id="IPR002528">
    <property type="entry name" value="MATE_fam"/>
</dbReference>
<dbReference type="AlphaFoldDB" id="A0A1T4KGJ8"/>
<proteinExistence type="inferred from homology"/>
<feature type="transmembrane region" description="Helical" evidence="10">
    <location>
        <begin position="59"/>
        <end position="80"/>
    </location>
</feature>
<evidence type="ECO:0000256" key="1">
    <source>
        <dbReference type="ARBA" id="ARBA00004651"/>
    </source>
</evidence>
<evidence type="ECO:0000256" key="8">
    <source>
        <dbReference type="ARBA" id="ARBA00023136"/>
    </source>
</evidence>
<feature type="transmembrane region" description="Helical" evidence="10">
    <location>
        <begin position="326"/>
        <end position="348"/>
    </location>
</feature>
<dbReference type="CDD" id="cd13143">
    <property type="entry name" value="MATE_MepA_like"/>
    <property type="match status" value="1"/>
</dbReference>
<keyword evidence="4" id="KW-0813">Transport</keyword>
<dbReference type="PANTHER" id="PTHR43823">
    <property type="entry name" value="SPORULATION PROTEIN YKVU"/>
    <property type="match status" value="1"/>
</dbReference>
<organism evidence="11 12">
    <name type="scientific">Eubacterium ruminantium</name>
    <dbReference type="NCBI Taxonomy" id="42322"/>
    <lineage>
        <taxon>Bacteria</taxon>
        <taxon>Bacillati</taxon>
        <taxon>Bacillota</taxon>
        <taxon>Clostridia</taxon>
        <taxon>Eubacteriales</taxon>
        <taxon>Eubacteriaceae</taxon>
        <taxon>Eubacterium</taxon>
    </lineage>
</organism>
<feature type="transmembrane region" description="Helical" evidence="10">
    <location>
        <begin position="401"/>
        <end position="422"/>
    </location>
</feature>
<evidence type="ECO:0000256" key="10">
    <source>
        <dbReference type="SAM" id="Phobius"/>
    </source>
</evidence>
<dbReference type="GO" id="GO:0005886">
    <property type="term" value="C:plasma membrane"/>
    <property type="evidence" value="ECO:0007669"/>
    <property type="project" value="UniProtKB-SubCell"/>
</dbReference>
<feature type="transmembrane region" description="Helical" evidence="10">
    <location>
        <begin position="368"/>
        <end position="389"/>
    </location>
</feature>
<comment type="similarity">
    <text evidence="2">Belongs to the multi antimicrobial extrusion (MATE) (TC 2.A.66.1) family. MepA subfamily.</text>
</comment>
<feature type="transmembrane region" description="Helical" evidence="10">
    <location>
        <begin position="21"/>
        <end position="39"/>
    </location>
</feature>
<comment type="subcellular location">
    <subcellularLocation>
        <location evidence="1">Cell membrane</location>
        <topology evidence="1">Multi-pass membrane protein</topology>
    </subcellularLocation>
</comment>
<dbReference type="NCBIfam" id="TIGR00797">
    <property type="entry name" value="matE"/>
    <property type="match status" value="1"/>
</dbReference>
<dbReference type="PANTHER" id="PTHR43823:SF3">
    <property type="entry name" value="MULTIDRUG EXPORT PROTEIN MEPA"/>
    <property type="match status" value="1"/>
</dbReference>
<keyword evidence="12" id="KW-1185">Reference proteome</keyword>
<evidence type="ECO:0000256" key="9">
    <source>
        <dbReference type="ARBA" id="ARBA00023251"/>
    </source>
</evidence>
<evidence type="ECO:0000256" key="7">
    <source>
        <dbReference type="ARBA" id="ARBA00022989"/>
    </source>
</evidence>
<dbReference type="Pfam" id="PF01554">
    <property type="entry name" value="MatE"/>
    <property type="match status" value="2"/>
</dbReference>
<keyword evidence="8 10" id="KW-0472">Membrane</keyword>
<name>A0A1T4KGJ8_9FIRM</name>
<evidence type="ECO:0000313" key="12">
    <source>
        <dbReference type="Proteomes" id="UP000189857"/>
    </source>
</evidence>
<feature type="transmembrane region" description="Helical" evidence="10">
    <location>
        <begin position="428"/>
        <end position="447"/>
    </location>
</feature>
<feature type="transmembrane region" description="Helical" evidence="10">
    <location>
        <begin position="101"/>
        <end position="127"/>
    </location>
</feature>
<evidence type="ECO:0000256" key="4">
    <source>
        <dbReference type="ARBA" id="ARBA00022448"/>
    </source>
</evidence>
<dbReference type="GO" id="GO:0015297">
    <property type="term" value="F:antiporter activity"/>
    <property type="evidence" value="ECO:0007669"/>
    <property type="project" value="InterPro"/>
</dbReference>
<dbReference type="PIRSF" id="PIRSF006603">
    <property type="entry name" value="DinF"/>
    <property type="match status" value="1"/>
</dbReference>
<evidence type="ECO:0000256" key="2">
    <source>
        <dbReference type="ARBA" id="ARBA00008417"/>
    </source>
</evidence>
<protein>
    <recommendedName>
        <fullName evidence="3">Multidrug export protein MepA</fullName>
    </recommendedName>
</protein>
<dbReference type="GO" id="GO:0042910">
    <property type="term" value="F:xenobiotic transmembrane transporter activity"/>
    <property type="evidence" value="ECO:0007669"/>
    <property type="project" value="InterPro"/>
</dbReference>
<dbReference type="InterPro" id="IPR048279">
    <property type="entry name" value="MdtK-like"/>
</dbReference>
<keyword evidence="5" id="KW-1003">Cell membrane</keyword>
<dbReference type="EMBL" id="FUXA01000004">
    <property type="protein sequence ID" value="SJZ41473.1"/>
    <property type="molecule type" value="Genomic_DNA"/>
</dbReference>
<evidence type="ECO:0000256" key="5">
    <source>
        <dbReference type="ARBA" id="ARBA00022475"/>
    </source>
</evidence>
<dbReference type="InterPro" id="IPR045070">
    <property type="entry name" value="MATE_MepA-like"/>
</dbReference>
<dbReference type="Proteomes" id="UP000189857">
    <property type="component" value="Unassembled WGS sequence"/>
</dbReference>
<dbReference type="InterPro" id="IPR051327">
    <property type="entry name" value="MATE_MepA_subfamily"/>
</dbReference>
<evidence type="ECO:0000313" key="11">
    <source>
        <dbReference type="EMBL" id="SJZ41473.1"/>
    </source>
</evidence>
<evidence type="ECO:0000256" key="3">
    <source>
        <dbReference type="ARBA" id="ARBA00022106"/>
    </source>
</evidence>